<gene>
    <name evidence="1" type="ORF">DPMN_194295</name>
</gene>
<name>A0A9D3Y2F1_DREPO</name>
<dbReference type="Proteomes" id="UP000828390">
    <property type="component" value="Unassembled WGS sequence"/>
</dbReference>
<reference evidence="1" key="2">
    <citation type="submission" date="2020-11" db="EMBL/GenBank/DDBJ databases">
        <authorList>
            <person name="McCartney M.A."/>
            <person name="Auch B."/>
            <person name="Kono T."/>
            <person name="Mallez S."/>
            <person name="Becker A."/>
            <person name="Gohl D.M."/>
            <person name="Silverstein K.A.T."/>
            <person name="Koren S."/>
            <person name="Bechman K.B."/>
            <person name="Herman A."/>
            <person name="Abrahante J.E."/>
            <person name="Garbe J."/>
        </authorList>
    </citation>
    <scope>NUCLEOTIDE SEQUENCE</scope>
    <source>
        <strain evidence="1">Duluth1</strain>
        <tissue evidence="1">Whole animal</tissue>
    </source>
</reference>
<accession>A0A9D3Y2F1</accession>
<organism evidence="1 2">
    <name type="scientific">Dreissena polymorpha</name>
    <name type="common">Zebra mussel</name>
    <name type="synonym">Mytilus polymorpha</name>
    <dbReference type="NCBI Taxonomy" id="45954"/>
    <lineage>
        <taxon>Eukaryota</taxon>
        <taxon>Metazoa</taxon>
        <taxon>Spiralia</taxon>
        <taxon>Lophotrochozoa</taxon>
        <taxon>Mollusca</taxon>
        <taxon>Bivalvia</taxon>
        <taxon>Autobranchia</taxon>
        <taxon>Heteroconchia</taxon>
        <taxon>Euheterodonta</taxon>
        <taxon>Imparidentia</taxon>
        <taxon>Neoheterodontei</taxon>
        <taxon>Myida</taxon>
        <taxon>Dreissenoidea</taxon>
        <taxon>Dreissenidae</taxon>
        <taxon>Dreissena</taxon>
    </lineage>
</organism>
<keyword evidence="2" id="KW-1185">Reference proteome</keyword>
<evidence type="ECO:0000313" key="1">
    <source>
        <dbReference type="EMBL" id="KAH3692454.1"/>
    </source>
</evidence>
<reference evidence="1" key="1">
    <citation type="journal article" date="2019" name="bioRxiv">
        <title>The Genome of the Zebra Mussel, Dreissena polymorpha: A Resource for Invasive Species Research.</title>
        <authorList>
            <person name="McCartney M.A."/>
            <person name="Auch B."/>
            <person name="Kono T."/>
            <person name="Mallez S."/>
            <person name="Zhang Y."/>
            <person name="Obille A."/>
            <person name="Becker A."/>
            <person name="Abrahante J.E."/>
            <person name="Garbe J."/>
            <person name="Badalamenti J.P."/>
            <person name="Herman A."/>
            <person name="Mangelson H."/>
            <person name="Liachko I."/>
            <person name="Sullivan S."/>
            <person name="Sone E.D."/>
            <person name="Koren S."/>
            <person name="Silverstein K.A.T."/>
            <person name="Beckman K.B."/>
            <person name="Gohl D.M."/>
        </authorList>
    </citation>
    <scope>NUCLEOTIDE SEQUENCE</scope>
    <source>
        <strain evidence="1">Duluth1</strain>
        <tissue evidence="1">Whole animal</tissue>
    </source>
</reference>
<evidence type="ECO:0000313" key="2">
    <source>
        <dbReference type="Proteomes" id="UP000828390"/>
    </source>
</evidence>
<dbReference type="AlphaFoldDB" id="A0A9D3Y2F1"/>
<dbReference type="EMBL" id="JAIWYP010000022">
    <property type="protein sequence ID" value="KAH3692454.1"/>
    <property type="molecule type" value="Genomic_DNA"/>
</dbReference>
<sequence length="76" mass="8563">MYLLKGLNLCFQLSHLQEKNQLKINVNQIENGCALSPEQPAINSQAVQVLCCLLLISIIELEMKPLKLESRDKGLK</sequence>
<protein>
    <submittedName>
        <fullName evidence="1">Uncharacterized protein</fullName>
    </submittedName>
</protein>
<proteinExistence type="predicted"/>
<comment type="caution">
    <text evidence="1">The sequence shown here is derived from an EMBL/GenBank/DDBJ whole genome shotgun (WGS) entry which is preliminary data.</text>
</comment>